<dbReference type="RefSeq" id="WP_343061099.1">
    <property type="nucleotide sequence ID" value="NZ_JACHOO010000002.1"/>
</dbReference>
<evidence type="ECO:0000256" key="6">
    <source>
        <dbReference type="ARBA" id="ARBA00022737"/>
    </source>
</evidence>
<evidence type="ECO:0000256" key="8">
    <source>
        <dbReference type="ARBA" id="ARBA00023098"/>
    </source>
</evidence>
<keyword evidence="7" id="KW-0378">Hydrolase</keyword>
<evidence type="ECO:0000256" key="7">
    <source>
        <dbReference type="ARBA" id="ARBA00022801"/>
    </source>
</evidence>
<keyword evidence="6" id="KW-0677">Repeat</keyword>
<comment type="catalytic activity">
    <reaction evidence="1">
        <text>a 1,2-diacyl-sn-glycero-3-phosphocholine + H2O = a 1,2-diacyl-sn-glycero-3-phosphate + choline + H(+)</text>
        <dbReference type="Rhea" id="RHEA:14445"/>
        <dbReference type="ChEBI" id="CHEBI:15354"/>
        <dbReference type="ChEBI" id="CHEBI:15377"/>
        <dbReference type="ChEBI" id="CHEBI:15378"/>
        <dbReference type="ChEBI" id="CHEBI:57643"/>
        <dbReference type="ChEBI" id="CHEBI:58608"/>
        <dbReference type="EC" id="3.1.4.4"/>
    </reaction>
</comment>
<dbReference type="CDD" id="cd09143">
    <property type="entry name" value="PLDc_vPLD1_2_like_bac_2"/>
    <property type="match status" value="1"/>
</dbReference>
<dbReference type="GO" id="GO:0004630">
    <property type="term" value="F:phospholipase D activity"/>
    <property type="evidence" value="ECO:0007669"/>
    <property type="project" value="UniProtKB-EC"/>
</dbReference>
<comment type="subcellular location">
    <subcellularLocation>
        <location evidence="3">Secreted</location>
    </subcellularLocation>
</comment>
<comment type="caution">
    <text evidence="11">The sequence shown here is derived from an EMBL/GenBank/DDBJ whole genome shotgun (WGS) entry which is preliminary data.</text>
</comment>
<sequence length="464" mass="51463">MATADRATVLVDGCIYFAALDEALRGARRSILIVGWDFDGHLRLRADREGDDAVPLGPLLRRLVEENEDLEVRVLVWSVAVVHAPSAPGELLVGGAWQDHPRIRVRLDTTHPIYAAHHQKIVCIDGALAFVGGMDLTVDRWDTPEHRPEDPRRRLPNGDLYGPVHDLHMLVDGEAAQAVCGLAETRWRQGTGEPPSKKGDCAADLWPAGLPVEFRGLRLALSRTQPAWGERQAAHESARMTVDLIRAARRSILIEAQYFSAAPIGAEVAKRLAEPDGPEIVVIVSRSAHSLLERFVMCENRDRLIRRLVDADRFGRFHIHSPMVSDESGRTAILVHSKLILVDDRLMRIGSSNMNNRSLGLDTELDITLEAAEEDQATAITAFRDRLLAEHLGTTPRQVASAHAATGSIAGTIRALAGGPRTLDSIRDLAPRGPRRPMPGTAIFDPKRPFEPLWFLKRRRRRQR</sequence>
<dbReference type="AlphaFoldDB" id="A0A7W9CVJ8"/>
<proteinExistence type="predicted"/>
<keyword evidence="5" id="KW-0964">Secreted</keyword>
<evidence type="ECO:0000256" key="1">
    <source>
        <dbReference type="ARBA" id="ARBA00000798"/>
    </source>
</evidence>
<evidence type="ECO:0000256" key="2">
    <source>
        <dbReference type="ARBA" id="ARBA00003145"/>
    </source>
</evidence>
<dbReference type="SMART" id="SM00155">
    <property type="entry name" value="PLDc"/>
    <property type="match status" value="2"/>
</dbReference>
<dbReference type="Pfam" id="PF13091">
    <property type="entry name" value="PLDc_2"/>
    <property type="match status" value="1"/>
</dbReference>
<dbReference type="GO" id="GO:0005576">
    <property type="term" value="C:extracellular region"/>
    <property type="evidence" value="ECO:0007669"/>
    <property type="project" value="UniProtKB-SubCell"/>
</dbReference>
<protein>
    <recommendedName>
        <fullName evidence="4">Phospholipase D</fullName>
    </recommendedName>
    <alternativeName>
        <fullName evidence="9">Choline phosphatase</fullName>
    </alternativeName>
</protein>
<dbReference type="PANTHER" id="PTHR18896">
    <property type="entry name" value="PHOSPHOLIPASE D"/>
    <property type="match status" value="1"/>
</dbReference>
<feature type="domain" description="PLD phosphodiesterase" evidence="10">
    <location>
        <begin position="113"/>
        <end position="140"/>
    </location>
</feature>
<dbReference type="Pfam" id="PF00614">
    <property type="entry name" value="PLDc"/>
    <property type="match status" value="1"/>
</dbReference>
<dbReference type="PROSITE" id="PS50035">
    <property type="entry name" value="PLD"/>
    <property type="match status" value="2"/>
</dbReference>
<dbReference type="EMBL" id="JACHOO010000002">
    <property type="protein sequence ID" value="MBB5752356.1"/>
    <property type="molecule type" value="Genomic_DNA"/>
</dbReference>
<evidence type="ECO:0000256" key="4">
    <source>
        <dbReference type="ARBA" id="ARBA00018392"/>
    </source>
</evidence>
<reference evidence="11 12" key="1">
    <citation type="submission" date="2020-08" db="EMBL/GenBank/DDBJ databases">
        <title>Genomic Encyclopedia of Type Strains, Phase IV (KMG-IV): sequencing the most valuable type-strain genomes for metagenomic binning, comparative biology and taxonomic classification.</title>
        <authorList>
            <person name="Goeker M."/>
        </authorList>
    </citation>
    <scope>NUCLEOTIDE SEQUENCE [LARGE SCALE GENOMIC DNA]</scope>
    <source>
        <strain evidence="11 12">DSM 16268</strain>
    </source>
</reference>
<name>A0A7W9CVJ8_9HYPH</name>
<evidence type="ECO:0000256" key="3">
    <source>
        <dbReference type="ARBA" id="ARBA00004613"/>
    </source>
</evidence>
<dbReference type="PANTHER" id="PTHR18896:SF76">
    <property type="entry name" value="PHOSPHOLIPASE"/>
    <property type="match status" value="1"/>
</dbReference>
<dbReference type="CDD" id="cd09140">
    <property type="entry name" value="PLDc_vPLD1_2_like_bac_1"/>
    <property type="match status" value="1"/>
</dbReference>
<accession>A0A7W9CVJ8</accession>
<evidence type="ECO:0000313" key="11">
    <source>
        <dbReference type="EMBL" id="MBB5752356.1"/>
    </source>
</evidence>
<feature type="domain" description="PLD phosphodiesterase" evidence="10">
    <location>
        <begin position="331"/>
        <end position="358"/>
    </location>
</feature>
<comment type="function">
    <text evidence="2">Could be a virulence factor.</text>
</comment>
<gene>
    <name evidence="11" type="ORF">GGQ63_001408</name>
</gene>
<evidence type="ECO:0000256" key="5">
    <source>
        <dbReference type="ARBA" id="ARBA00022525"/>
    </source>
</evidence>
<dbReference type="Gene3D" id="3.30.870.10">
    <property type="entry name" value="Endonuclease Chain A"/>
    <property type="match status" value="2"/>
</dbReference>
<keyword evidence="8" id="KW-0443">Lipid metabolism</keyword>
<evidence type="ECO:0000256" key="9">
    <source>
        <dbReference type="ARBA" id="ARBA00029594"/>
    </source>
</evidence>
<dbReference type="Proteomes" id="UP000523821">
    <property type="component" value="Unassembled WGS sequence"/>
</dbReference>
<dbReference type="InterPro" id="IPR025202">
    <property type="entry name" value="PLD-like_dom"/>
</dbReference>
<dbReference type="InterPro" id="IPR015679">
    <property type="entry name" value="PLipase_D_fam"/>
</dbReference>
<evidence type="ECO:0000259" key="10">
    <source>
        <dbReference type="PROSITE" id="PS50035"/>
    </source>
</evidence>
<dbReference type="GO" id="GO:0009395">
    <property type="term" value="P:phospholipid catabolic process"/>
    <property type="evidence" value="ECO:0007669"/>
    <property type="project" value="TreeGrafter"/>
</dbReference>
<keyword evidence="12" id="KW-1185">Reference proteome</keyword>
<dbReference type="InterPro" id="IPR001736">
    <property type="entry name" value="PLipase_D/transphosphatidylase"/>
</dbReference>
<evidence type="ECO:0000313" key="12">
    <source>
        <dbReference type="Proteomes" id="UP000523821"/>
    </source>
</evidence>
<organism evidence="11 12">
    <name type="scientific">Prosthecomicrobium pneumaticum</name>
    <dbReference type="NCBI Taxonomy" id="81895"/>
    <lineage>
        <taxon>Bacteria</taxon>
        <taxon>Pseudomonadati</taxon>
        <taxon>Pseudomonadota</taxon>
        <taxon>Alphaproteobacteria</taxon>
        <taxon>Hyphomicrobiales</taxon>
        <taxon>Kaistiaceae</taxon>
        <taxon>Prosthecomicrobium</taxon>
    </lineage>
</organism>
<dbReference type="SUPFAM" id="SSF56024">
    <property type="entry name" value="Phospholipase D/nuclease"/>
    <property type="match status" value="2"/>
</dbReference>